<reference evidence="3 4" key="1">
    <citation type="submission" date="2024-09" db="EMBL/GenBank/DDBJ databases">
        <authorList>
            <person name="Sun Q."/>
            <person name="Mori K."/>
        </authorList>
    </citation>
    <scope>NUCLEOTIDE SEQUENCE [LARGE SCALE GENOMIC DNA]</scope>
    <source>
        <strain evidence="3 4">CCM 7609</strain>
    </source>
</reference>
<evidence type="ECO:0000256" key="1">
    <source>
        <dbReference type="SAM" id="MobiDB-lite"/>
    </source>
</evidence>
<proteinExistence type="predicted"/>
<feature type="compositionally biased region" description="Basic residues" evidence="1">
    <location>
        <begin position="1"/>
        <end position="19"/>
    </location>
</feature>
<evidence type="ECO:0008006" key="5">
    <source>
        <dbReference type="Google" id="ProtNLM"/>
    </source>
</evidence>
<protein>
    <recommendedName>
        <fullName evidence="5">LysR substrate-binding domain-containing protein</fullName>
    </recommendedName>
</protein>
<dbReference type="Proteomes" id="UP001589575">
    <property type="component" value="Unassembled WGS sequence"/>
</dbReference>
<dbReference type="EMBL" id="JBHMFI010000023">
    <property type="protein sequence ID" value="MFB9075236.1"/>
    <property type="molecule type" value="Genomic_DNA"/>
</dbReference>
<accession>A0ABV5G9Y2</accession>
<sequence>MRPGPRRRSPYPCRLRRVPRSSNASSKPWSRCCAPMVGSRIRCSRAVGRGLPVAYSFGGVVQQLAVDDQGIAGMRRFWAVSWFGQLKAREMLLQFLRHGEESAKREPP</sequence>
<comment type="caution">
    <text evidence="3">The sequence shown here is derived from an EMBL/GenBank/DDBJ whole genome shotgun (WGS) entry which is preliminary data.</text>
</comment>
<evidence type="ECO:0000313" key="4">
    <source>
        <dbReference type="Proteomes" id="UP001589575"/>
    </source>
</evidence>
<evidence type="ECO:0000313" key="2">
    <source>
        <dbReference type="EMBL" id="MFB9075236.1"/>
    </source>
</evidence>
<evidence type="ECO:0000313" key="3">
    <source>
        <dbReference type="EMBL" id="MFB9075696.1"/>
    </source>
</evidence>
<dbReference type="EMBL" id="JBHMFI010000023">
    <property type="protein sequence ID" value="MFB9075696.1"/>
    <property type="molecule type" value="Genomic_DNA"/>
</dbReference>
<organism evidence="3 4">
    <name type="scientific">Citricoccus parietis</name>
    <dbReference type="NCBI Taxonomy" id="592307"/>
    <lineage>
        <taxon>Bacteria</taxon>
        <taxon>Bacillati</taxon>
        <taxon>Actinomycetota</taxon>
        <taxon>Actinomycetes</taxon>
        <taxon>Micrococcales</taxon>
        <taxon>Micrococcaceae</taxon>
        <taxon>Citricoccus</taxon>
    </lineage>
</organism>
<gene>
    <name evidence="2" type="ORF">ACFFX0_30315</name>
    <name evidence="3" type="ORF">ACFFX0_32840</name>
</gene>
<name>A0ABV5G9Y2_9MICC</name>
<feature type="region of interest" description="Disordered" evidence="1">
    <location>
        <begin position="1"/>
        <end position="29"/>
    </location>
</feature>
<keyword evidence="4" id="KW-1185">Reference proteome</keyword>